<gene>
    <name evidence="1" type="ORF">SO694_00069169</name>
</gene>
<accession>A0ABR1FQC0</accession>
<comment type="caution">
    <text evidence="1">The sequence shown here is derived from an EMBL/GenBank/DDBJ whole genome shotgun (WGS) entry which is preliminary data.</text>
</comment>
<sequence length="67" mass="7791">MNILKHQELNERNSNLNDYMIDIVNNDGGWAARARKHEDACLRVVSRCVRLPRDVMLSIAAYWSLPH</sequence>
<evidence type="ECO:0000313" key="1">
    <source>
        <dbReference type="EMBL" id="KAK7235543.1"/>
    </source>
</evidence>
<keyword evidence="2" id="KW-1185">Reference proteome</keyword>
<evidence type="ECO:0000313" key="2">
    <source>
        <dbReference type="Proteomes" id="UP001363151"/>
    </source>
</evidence>
<reference evidence="1 2" key="1">
    <citation type="submission" date="2024-03" db="EMBL/GenBank/DDBJ databases">
        <title>Aureococcus anophagefferens CCMP1851 and Kratosvirus quantuckense: Draft genome of a second virus-susceptible host strain in the model system.</title>
        <authorList>
            <person name="Chase E."/>
            <person name="Truchon A.R."/>
            <person name="Schepens W."/>
            <person name="Wilhelm S.W."/>
        </authorList>
    </citation>
    <scope>NUCLEOTIDE SEQUENCE [LARGE SCALE GENOMIC DNA]</scope>
    <source>
        <strain evidence="1 2">CCMP1851</strain>
    </source>
</reference>
<proteinExistence type="predicted"/>
<protein>
    <submittedName>
        <fullName evidence="1">Uncharacterized protein</fullName>
    </submittedName>
</protein>
<organism evidence="1 2">
    <name type="scientific">Aureococcus anophagefferens</name>
    <name type="common">Harmful bloom alga</name>
    <dbReference type="NCBI Taxonomy" id="44056"/>
    <lineage>
        <taxon>Eukaryota</taxon>
        <taxon>Sar</taxon>
        <taxon>Stramenopiles</taxon>
        <taxon>Ochrophyta</taxon>
        <taxon>Pelagophyceae</taxon>
        <taxon>Pelagomonadales</taxon>
        <taxon>Pelagomonadaceae</taxon>
        <taxon>Aureococcus</taxon>
    </lineage>
</organism>
<name>A0ABR1FQC0_AURAN</name>
<dbReference type="Proteomes" id="UP001363151">
    <property type="component" value="Unassembled WGS sequence"/>
</dbReference>
<dbReference type="EMBL" id="JBBJCI010000292">
    <property type="protein sequence ID" value="KAK7235543.1"/>
    <property type="molecule type" value="Genomic_DNA"/>
</dbReference>